<feature type="binding site" evidence="6">
    <location>
        <position position="265"/>
    </location>
    <ligand>
        <name>Mg(2+)</name>
        <dbReference type="ChEBI" id="CHEBI:18420"/>
        <label>1</label>
    </ligand>
</feature>
<evidence type="ECO:0000256" key="5">
    <source>
        <dbReference type="PIRSR" id="PIRSR604808-1"/>
    </source>
</evidence>
<feature type="site" description="Transition state stabilizer" evidence="7">
    <location>
        <position position="163"/>
    </location>
</feature>
<dbReference type="GO" id="GO:0006281">
    <property type="term" value="P:DNA repair"/>
    <property type="evidence" value="ECO:0007669"/>
    <property type="project" value="InterPro"/>
</dbReference>
<feature type="binding site" evidence="6">
    <location>
        <position position="163"/>
    </location>
    <ligand>
        <name>Mg(2+)</name>
        <dbReference type="ChEBI" id="CHEBI:18420"/>
        <label>1</label>
    </ligand>
</feature>
<dbReference type="EMBL" id="JACIIX010000003">
    <property type="protein sequence ID" value="MBB6209864.1"/>
    <property type="molecule type" value="Genomic_DNA"/>
</dbReference>
<dbReference type="PROSITE" id="PS51435">
    <property type="entry name" value="AP_NUCLEASE_F1_4"/>
    <property type="match status" value="1"/>
</dbReference>
<dbReference type="Gene3D" id="3.60.10.10">
    <property type="entry name" value="Endonuclease/exonuclease/phosphatase"/>
    <property type="match status" value="1"/>
</dbReference>
<evidence type="ECO:0000313" key="10">
    <source>
        <dbReference type="Proteomes" id="UP000544872"/>
    </source>
</evidence>
<feature type="binding site" evidence="6">
    <location>
        <position position="19"/>
    </location>
    <ligand>
        <name>Mg(2+)</name>
        <dbReference type="ChEBI" id="CHEBI:18420"/>
        <label>1</label>
    </ligand>
</feature>
<comment type="similarity">
    <text evidence="1">Belongs to the DNA repair enzymes AP/ExoA family.</text>
</comment>
<gene>
    <name evidence="9" type="ORF">FHS48_001272</name>
</gene>
<feature type="binding site" evidence="6">
    <location>
        <position position="46"/>
    </location>
    <ligand>
        <name>Mg(2+)</name>
        <dbReference type="ChEBI" id="CHEBI:18420"/>
        <label>1</label>
    </ligand>
</feature>
<dbReference type="GO" id="GO:0003677">
    <property type="term" value="F:DNA binding"/>
    <property type="evidence" value="ECO:0007669"/>
    <property type="project" value="InterPro"/>
</dbReference>
<dbReference type="Proteomes" id="UP000544872">
    <property type="component" value="Unassembled WGS sequence"/>
</dbReference>
<evidence type="ECO:0000256" key="7">
    <source>
        <dbReference type="PIRSR" id="PIRSR604808-3"/>
    </source>
</evidence>
<keyword evidence="6" id="KW-0464">Manganese</keyword>
<dbReference type="GO" id="GO:0008311">
    <property type="term" value="F:double-stranded DNA 3'-5' DNA exonuclease activity"/>
    <property type="evidence" value="ECO:0007669"/>
    <property type="project" value="UniProtKB-EC"/>
</dbReference>
<dbReference type="GO" id="GO:0046872">
    <property type="term" value="F:metal ion binding"/>
    <property type="evidence" value="ECO:0007669"/>
    <property type="project" value="UniProtKB-KW"/>
</dbReference>
<protein>
    <submittedName>
        <fullName evidence="9">Exodeoxyribonuclease-3</fullName>
        <ecNumber evidence="9">3.1.11.2</ecNumber>
    </submittedName>
</protein>
<feature type="active site" description="Proton donor/acceptor" evidence="5">
    <location>
        <position position="161"/>
    </location>
</feature>
<evidence type="ECO:0000256" key="1">
    <source>
        <dbReference type="ARBA" id="ARBA00007092"/>
    </source>
</evidence>
<dbReference type="InterPro" id="IPR036691">
    <property type="entry name" value="Endo/exonu/phosph_ase_sf"/>
</dbReference>
<dbReference type="PROSITE" id="PS00726">
    <property type="entry name" value="AP_NUCLEASE_F1_1"/>
    <property type="match status" value="1"/>
</dbReference>
<dbReference type="NCBIfam" id="TIGR00633">
    <property type="entry name" value="xth"/>
    <property type="match status" value="1"/>
</dbReference>
<evidence type="ECO:0000259" key="8">
    <source>
        <dbReference type="Pfam" id="PF03372"/>
    </source>
</evidence>
<keyword evidence="10" id="KW-1185">Reference proteome</keyword>
<dbReference type="AlphaFoldDB" id="A0A7W9ZGI3"/>
<dbReference type="PANTHER" id="PTHR43250">
    <property type="entry name" value="EXODEOXYRIBONUCLEASE III"/>
    <property type="match status" value="1"/>
</dbReference>
<dbReference type="InterPro" id="IPR037493">
    <property type="entry name" value="ExoIII-like"/>
</dbReference>
<keyword evidence="4 6" id="KW-0460">Magnesium</keyword>
<dbReference type="InterPro" id="IPR005135">
    <property type="entry name" value="Endo/exonuclease/phosphatase"/>
</dbReference>
<proteinExistence type="inferred from homology"/>
<feature type="site" description="Interaction with DNA substrate" evidence="7">
    <location>
        <position position="265"/>
    </location>
</feature>
<evidence type="ECO:0000256" key="6">
    <source>
        <dbReference type="PIRSR" id="PIRSR604808-2"/>
    </source>
</evidence>
<dbReference type="EC" id="3.1.11.2" evidence="9"/>
<sequence length="281" mass="31087">MNSGWPDGAGPVLRLCSWNINSVRLRLPLLQRLVQEAAPDVICLQETKCPDPLFPAVDCAAFGYPHQAVAGMKGYNGVAILSRHPLQEIRVHDWGGKQDCRHISARVAGLTVHSLYIPAGGDEPDPAVNPKFAYKLGYLSAVAEGLRALHSPEDPAVLMGDFNVAPLPSDVWNHRRMLRIITHTPVEVDHLHRLQASSGWVDAAREFIPPDTRISTWWSYRAADWRAADKGRRLDHVWVTPALKPQLAGYQVLSDGRDWAPPSDHAPVLLDLYRSGDQACS</sequence>
<feature type="binding site" evidence="6">
    <location>
        <position position="264"/>
    </location>
    <ligand>
        <name>Mg(2+)</name>
        <dbReference type="ChEBI" id="CHEBI:18420"/>
        <label>1</label>
    </ligand>
</feature>
<evidence type="ECO:0000256" key="3">
    <source>
        <dbReference type="ARBA" id="ARBA00022801"/>
    </source>
</evidence>
<feature type="binding site" evidence="6">
    <location>
        <position position="161"/>
    </location>
    <ligand>
        <name>Mg(2+)</name>
        <dbReference type="ChEBI" id="CHEBI:18420"/>
        <label>1</label>
    </ligand>
</feature>
<dbReference type="Pfam" id="PF03372">
    <property type="entry name" value="Exo_endo_phos"/>
    <property type="match status" value="1"/>
</dbReference>
<reference evidence="9 10" key="1">
    <citation type="submission" date="2020-08" db="EMBL/GenBank/DDBJ databases">
        <title>Genomic Encyclopedia of Type Strains, Phase IV (KMG-IV): sequencing the most valuable type-strain genomes for metagenomic binning, comparative biology and taxonomic classification.</title>
        <authorList>
            <person name="Goeker M."/>
        </authorList>
    </citation>
    <scope>NUCLEOTIDE SEQUENCE [LARGE SCALE GENOMIC DNA]</scope>
    <source>
        <strain evidence="9 10">DSM 11590</strain>
    </source>
</reference>
<feature type="domain" description="Endonuclease/exonuclease/phosphatase" evidence="8">
    <location>
        <begin position="16"/>
        <end position="265"/>
    </location>
</feature>
<accession>A0A7W9ZGI3</accession>
<name>A0A7W9ZGI3_NOVIT</name>
<comment type="cofactor">
    <cofactor evidence="6">
        <name>Mg(2+)</name>
        <dbReference type="ChEBI" id="CHEBI:18420"/>
    </cofactor>
    <cofactor evidence="6">
        <name>Mn(2+)</name>
        <dbReference type="ChEBI" id="CHEBI:29035"/>
    </cofactor>
    <text evidence="6">Probably binds two magnesium or manganese ions per subunit.</text>
</comment>
<evidence type="ECO:0000256" key="4">
    <source>
        <dbReference type="ARBA" id="ARBA00022842"/>
    </source>
</evidence>
<dbReference type="PANTHER" id="PTHR43250:SF2">
    <property type="entry name" value="EXODEOXYRIBONUCLEASE III"/>
    <property type="match status" value="1"/>
</dbReference>
<dbReference type="InterPro" id="IPR004808">
    <property type="entry name" value="AP_endonuc_1"/>
</dbReference>
<dbReference type="GO" id="GO:0004519">
    <property type="term" value="F:endonuclease activity"/>
    <property type="evidence" value="ECO:0007669"/>
    <property type="project" value="InterPro"/>
</dbReference>
<feature type="active site" evidence="5">
    <location>
        <position position="116"/>
    </location>
</feature>
<organism evidence="9 10">
    <name type="scientific">Novispirillum itersonii</name>
    <name type="common">Aquaspirillum itersonii</name>
    <dbReference type="NCBI Taxonomy" id="189"/>
    <lineage>
        <taxon>Bacteria</taxon>
        <taxon>Pseudomonadati</taxon>
        <taxon>Pseudomonadota</taxon>
        <taxon>Alphaproteobacteria</taxon>
        <taxon>Rhodospirillales</taxon>
        <taxon>Novispirillaceae</taxon>
        <taxon>Novispirillum</taxon>
    </lineage>
</organism>
<evidence type="ECO:0000256" key="2">
    <source>
        <dbReference type="ARBA" id="ARBA00022723"/>
    </source>
</evidence>
<dbReference type="InterPro" id="IPR020847">
    <property type="entry name" value="AP_endonuclease_F1_BS"/>
</dbReference>
<feature type="site" description="Important for catalytic activity" evidence="7">
    <location>
        <position position="235"/>
    </location>
</feature>
<dbReference type="SUPFAM" id="SSF56219">
    <property type="entry name" value="DNase I-like"/>
    <property type="match status" value="1"/>
</dbReference>
<keyword evidence="2 6" id="KW-0479">Metal-binding</keyword>
<evidence type="ECO:0000313" key="9">
    <source>
        <dbReference type="EMBL" id="MBB6209864.1"/>
    </source>
</evidence>
<comment type="caution">
    <text evidence="9">The sequence shown here is derived from an EMBL/GenBank/DDBJ whole genome shotgun (WGS) entry which is preliminary data.</text>
</comment>
<feature type="active site" description="Proton acceptor" evidence="5">
    <location>
        <position position="265"/>
    </location>
</feature>
<keyword evidence="3 9" id="KW-0378">Hydrolase</keyword>